<dbReference type="PANTHER" id="PTHR30136:SF24">
    <property type="entry name" value="HTH-TYPE TRANSCRIPTIONAL REPRESSOR ALLR"/>
    <property type="match status" value="1"/>
</dbReference>
<keyword evidence="1" id="KW-0805">Transcription regulation</keyword>
<gene>
    <name evidence="7" type="ORF">M0638_27170</name>
</gene>
<keyword evidence="8" id="KW-1185">Reference proteome</keyword>
<proteinExistence type="predicted"/>
<feature type="compositionally biased region" description="Basic and acidic residues" evidence="4">
    <location>
        <begin position="288"/>
        <end position="297"/>
    </location>
</feature>
<evidence type="ECO:0000313" key="7">
    <source>
        <dbReference type="EMBL" id="MCK8788041.1"/>
    </source>
</evidence>
<dbReference type="InterPro" id="IPR029016">
    <property type="entry name" value="GAF-like_dom_sf"/>
</dbReference>
<dbReference type="GO" id="GO:0045892">
    <property type="term" value="P:negative regulation of DNA-templated transcription"/>
    <property type="evidence" value="ECO:0007669"/>
    <property type="project" value="TreeGrafter"/>
</dbReference>
<dbReference type="InterPro" id="IPR050707">
    <property type="entry name" value="HTH_MetabolicPath_Reg"/>
</dbReference>
<dbReference type="EMBL" id="JALPRX010000171">
    <property type="protein sequence ID" value="MCK8788041.1"/>
    <property type="molecule type" value="Genomic_DNA"/>
</dbReference>
<reference evidence="7" key="1">
    <citation type="submission" date="2022-04" db="EMBL/GenBank/DDBJ databases">
        <title>Roseomonas acroporae sp. nov., isolated from coral Acropora digitifera.</title>
        <authorList>
            <person name="Sun H."/>
        </authorList>
    </citation>
    <scope>NUCLEOTIDE SEQUENCE</scope>
    <source>
        <strain evidence="7">NAR14</strain>
    </source>
</reference>
<protein>
    <submittedName>
        <fullName evidence="7">IclR family transcriptional regulator</fullName>
    </submittedName>
</protein>
<sequence length="312" mass="33480">MRLAWTEGAIDTTENHLATDEDASLRTPQKDVGAVANAVQILGCLAAATRPMGVAAVARATGVSTSTCFNILRTLARARYVAFHGADKTYSLGLAVAELALGLIGTSPTELIRPEMERLALRHGILVLLWRITDDNHVVLLDRAHSQTAIRVEVSIGYRMPAFAGAVGRCVAAAMNLPEAELRRIFATLRWQTAPSYERYRAEVSEARQQGWAIDDNVLYRGLVSIGTVITDGDGVPRFGLSGVGIAGQHSTTALRTCSEELRDVAQIAGRSLYLTGGAIGPAGIENPRAKDARERQPQLGADAQRTGRKRG</sequence>
<dbReference type="InterPro" id="IPR005471">
    <property type="entry name" value="Tscrpt_reg_IclR_N"/>
</dbReference>
<keyword evidence="2" id="KW-0238">DNA-binding</keyword>
<dbReference type="SUPFAM" id="SSF55781">
    <property type="entry name" value="GAF domain-like"/>
    <property type="match status" value="1"/>
</dbReference>
<dbReference type="PROSITE" id="PS51078">
    <property type="entry name" value="ICLR_ED"/>
    <property type="match status" value="1"/>
</dbReference>
<dbReference type="SMART" id="SM00346">
    <property type="entry name" value="HTH_ICLR"/>
    <property type="match status" value="1"/>
</dbReference>
<dbReference type="InterPro" id="IPR014757">
    <property type="entry name" value="Tscrpt_reg_IclR_C"/>
</dbReference>
<dbReference type="Pfam" id="PF01614">
    <property type="entry name" value="IclR_C"/>
    <property type="match status" value="1"/>
</dbReference>
<feature type="region of interest" description="Disordered" evidence="4">
    <location>
        <begin position="285"/>
        <end position="312"/>
    </location>
</feature>
<organism evidence="7 8">
    <name type="scientific">Roseomonas acroporae</name>
    <dbReference type="NCBI Taxonomy" id="2937791"/>
    <lineage>
        <taxon>Bacteria</taxon>
        <taxon>Pseudomonadati</taxon>
        <taxon>Pseudomonadota</taxon>
        <taxon>Alphaproteobacteria</taxon>
        <taxon>Acetobacterales</taxon>
        <taxon>Roseomonadaceae</taxon>
        <taxon>Roseomonas</taxon>
    </lineage>
</organism>
<name>A0A9X1YL84_9PROT</name>
<evidence type="ECO:0000256" key="1">
    <source>
        <dbReference type="ARBA" id="ARBA00023015"/>
    </source>
</evidence>
<feature type="domain" description="HTH iclR-type" evidence="5">
    <location>
        <begin position="32"/>
        <end position="94"/>
    </location>
</feature>
<dbReference type="Proteomes" id="UP001139516">
    <property type="component" value="Unassembled WGS sequence"/>
</dbReference>
<accession>A0A9X1YL84</accession>
<dbReference type="GO" id="GO:0003700">
    <property type="term" value="F:DNA-binding transcription factor activity"/>
    <property type="evidence" value="ECO:0007669"/>
    <property type="project" value="TreeGrafter"/>
</dbReference>
<evidence type="ECO:0000259" key="6">
    <source>
        <dbReference type="PROSITE" id="PS51078"/>
    </source>
</evidence>
<evidence type="ECO:0000259" key="5">
    <source>
        <dbReference type="PROSITE" id="PS51077"/>
    </source>
</evidence>
<dbReference type="PROSITE" id="PS51077">
    <property type="entry name" value="HTH_ICLR"/>
    <property type="match status" value="1"/>
</dbReference>
<feature type="domain" description="IclR-ED" evidence="6">
    <location>
        <begin position="88"/>
        <end position="275"/>
    </location>
</feature>
<dbReference type="InterPro" id="IPR036390">
    <property type="entry name" value="WH_DNA-bd_sf"/>
</dbReference>
<dbReference type="AlphaFoldDB" id="A0A9X1YL84"/>
<dbReference type="InterPro" id="IPR036388">
    <property type="entry name" value="WH-like_DNA-bd_sf"/>
</dbReference>
<dbReference type="SUPFAM" id="SSF46785">
    <property type="entry name" value="Winged helix' DNA-binding domain"/>
    <property type="match status" value="1"/>
</dbReference>
<evidence type="ECO:0000256" key="4">
    <source>
        <dbReference type="SAM" id="MobiDB-lite"/>
    </source>
</evidence>
<dbReference type="RefSeq" id="WP_248670083.1">
    <property type="nucleotide sequence ID" value="NZ_JALPRX010000171.1"/>
</dbReference>
<evidence type="ECO:0000256" key="2">
    <source>
        <dbReference type="ARBA" id="ARBA00023125"/>
    </source>
</evidence>
<comment type="caution">
    <text evidence="7">The sequence shown here is derived from an EMBL/GenBank/DDBJ whole genome shotgun (WGS) entry which is preliminary data.</text>
</comment>
<dbReference type="Pfam" id="PF09339">
    <property type="entry name" value="HTH_IclR"/>
    <property type="match status" value="1"/>
</dbReference>
<dbReference type="Gene3D" id="1.10.10.10">
    <property type="entry name" value="Winged helix-like DNA-binding domain superfamily/Winged helix DNA-binding domain"/>
    <property type="match status" value="1"/>
</dbReference>
<evidence type="ECO:0000256" key="3">
    <source>
        <dbReference type="ARBA" id="ARBA00023163"/>
    </source>
</evidence>
<evidence type="ECO:0000313" key="8">
    <source>
        <dbReference type="Proteomes" id="UP001139516"/>
    </source>
</evidence>
<dbReference type="Gene3D" id="3.30.450.40">
    <property type="match status" value="1"/>
</dbReference>
<dbReference type="PANTHER" id="PTHR30136">
    <property type="entry name" value="HELIX-TURN-HELIX TRANSCRIPTIONAL REGULATOR, ICLR FAMILY"/>
    <property type="match status" value="1"/>
</dbReference>
<dbReference type="GO" id="GO:0003677">
    <property type="term" value="F:DNA binding"/>
    <property type="evidence" value="ECO:0007669"/>
    <property type="project" value="UniProtKB-KW"/>
</dbReference>
<keyword evidence="3" id="KW-0804">Transcription</keyword>